<keyword evidence="3" id="KW-0472">Membrane</keyword>
<feature type="signal peptide" evidence="5">
    <location>
        <begin position="1"/>
        <end position="27"/>
    </location>
</feature>
<evidence type="ECO:0000256" key="3">
    <source>
        <dbReference type="ARBA" id="ARBA00023136"/>
    </source>
</evidence>
<reference evidence="7 8" key="1">
    <citation type="submission" date="2019-11" db="EMBL/GenBank/DDBJ databases">
        <authorList>
            <person name="Dong K."/>
        </authorList>
    </citation>
    <scope>NUCLEOTIDE SEQUENCE [LARGE SCALE GENOMIC DNA]</scope>
    <source>
        <strain evidence="7 8">NBRC 112902</strain>
    </source>
</reference>
<evidence type="ECO:0000256" key="1">
    <source>
        <dbReference type="ARBA" id="ARBA00004370"/>
    </source>
</evidence>
<dbReference type="PROSITE" id="PS51257">
    <property type="entry name" value="PROKAR_LIPOPROTEIN"/>
    <property type="match status" value="1"/>
</dbReference>
<dbReference type="GO" id="GO:0016020">
    <property type="term" value="C:membrane"/>
    <property type="evidence" value="ECO:0007669"/>
    <property type="project" value="UniProtKB-SubCell"/>
</dbReference>
<dbReference type="PANTHER" id="PTHR34001:SF3">
    <property type="entry name" value="BLL7405 PROTEIN"/>
    <property type="match status" value="1"/>
</dbReference>
<dbReference type="EMBL" id="WMIG01000003">
    <property type="protein sequence ID" value="MTH59531.1"/>
    <property type="molecule type" value="Genomic_DNA"/>
</dbReference>
<dbReference type="Proteomes" id="UP000449846">
    <property type="component" value="Unassembled WGS sequence"/>
</dbReference>
<keyword evidence="8" id="KW-1185">Reference proteome</keyword>
<evidence type="ECO:0000256" key="5">
    <source>
        <dbReference type="SAM" id="SignalP"/>
    </source>
</evidence>
<organism evidence="7 8">
    <name type="scientific">Paracoccus litorisediminis</name>
    <dbReference type="NCBI Taxonomy" id="2006130"/>
    <lineage>
        <taxon>Bacteria</taxon>
        <taxon>Pseudomonadati</taxon>
        <taxon>Pseudomonadota</taxon>
        <taxon>Alphaproteobacteria</taxon>
        <taxon>Rhodobacterales</taxon>
        <taxon>Paracoccaceae</taxon>
        <taxon>Paracoccus</taxon>
    </lineage>
</organism>
<dbReference type="SUPFAM" id="SSF56925">
    <property type="entry name" value="OMPA-like"/>
    <property type="match status" value="1"/>
</dbReference>
<protein>
    <submittedName>
        <fullName evidence="7">Outer membrane beta-barrel protein</fullName>
    </submittedName>
</protein>
<accession>A0A844HP93</accession>
<dbReference type="Gene3D" id="2.40.160.20">
    <property type="match status" value="1"/>
</dbReference>
<evidence type="ECO:0000259" key="6">
    <source>
        <dbReference type="Pfam" id="PF13505"/>
    </source>
</evidence>
<dbReference type="InterPro" id="IPR011250">
    <property type="entry name" value="OMP/PagP_B-barrel"/>
</dbReference>
<dbReference type="InterPro" id="IPR051692">
    <property type="entry name" value="OMP-like"/>
</dbReference>
<keyword evidence="2 5" id="KW-0732">Signal</keyword>
<dbReference type="OrthoDB" id="268975at2"/>
<comment type="caution">
    <text evidence="7">The sequence shown here is derived from an EMBL/GenBank/DDBJ whole genome shotgun (WGS) entry which is preliminary data.</text>
</comment>
<evidence type="ECO:0000313" key="7">
    <source>
        <dbReference type="EMBL" id="MTH59531.1"/>
    </source>
</evidence>
<comment type="similarity">
    <text evidence="4">Belongs to the Omp25/RopB family.</text>
</comment>
<sequence>MRLVLRNFSGAAFAALAFLGCSLSASADDWSGCHAGVNLGAARAKSTVTDMLYDEGPYAGAAAWNGVGESVTADGTDASVGMSLGCDRQVVPMGEGALVIGGVLDIAALNTGGSAAFGGAGHDTVAAFEVNSAASLRFRAGYAQQDRFYYLTGGVTRGDIDVSARDHGGPALMQVSGGGGKSGWVIGAGVEWRVAENRTLDASLLHYDFGTLTATGEARDPAGAFPRFEHDVTVDMLRIGLNWRF</sequence>
<dbReference type="InterPro" id="IPR027385">
    <property type="entry name" value="Beta-barrel_OMP"/>
</dbReference>
<gene>
    <name evidence="7" type="ORF">GL300_09915</name>
</gene>
<evidence type="ECO:0000256" key="2">
    <source>
        <dbReference type="ARBA" id="ARBA00022729"/>
    </source>
</evidence>
<dbReference type="Pfam" id="PF13505">
    <property type="entry name" value="OMP_b-brl"/>
    <property type="match status" value="1"/>
</dbReference>
<dbReference type="AlphaFoldDB" id="A0A844HP93"/>
<feature type="chain" id="PRO_5032679314" evidence="5">
    <location>
        <begin position="28"/>
        <end position="245"/>
    </location>
</feature>
<evidence type="ECO:0000313" key="8">
    <source>
        <dbReference type="Proteomes" id="UP000449846"/>
    </source>
</evidence>
<dbReference type="PANTHER" id="PTHR34001">
    <property type="entry name" value="BLL7405 PROTEIN"/>
    <property type="match status" value="1"/>
</dbReference>
<comment type="subcellular location">
    <subcellularLocation>
        <location evidence="1">Membrane</location>
    </subcellularLocation>
</comment>
<evidence type="ECO:0000256" key="4">
    <source>
        <dbReference type="ARBA" id="ARBA00038306"/>
    </source>
</evidence>
<feature type="domain" description="Outer membrane protein beta-barrel" evidence="6">
    <location>
        <begin position="13"/>
        <end position="245"/>
    </location>
</feature>
<name>A0A844HP93_9RHOB</name>
<proteinExistence type="inferred from homology"/>